<dbReference type="EMBL" id="ML739129">
    <property type="protein sequence ID" value="KAE8352480.1"/>
    <property type="molecule type" value="Genomic_DNA"/>
</dbReference>
<organism evidence="2 3">
    <name type="scientific">Aspergillus coremiiformis</name>
    <dbReference type="NCBI Taxonomy" id="138285"/>
    <lineage>
        <taxon>Eukaryota</taxon>
        <taxon>Fungi</taxon>
        <taxon>Dikarya</taxon>
        <taxon>Ascomycota</taxon>
        <taxon>Pezizomycotina</taxon>
        <taxon>Eurotiomycetes</taxon>
        <taxon>Eurotiomycetidae</taxon>
        <taxon>Eurotiales</taxon>
        <taxon>Aspergillaceae</taxon>
        <taxon>Aspergillus</taxon>
        <taxon>Aspergillus subgen. Circumdati</taxon>
    </lineage>
</organism>
<keyword evidence="3" id="KW-1185">Reference proteome</keyword>
<reference evidence="3" key="1">
    <citation type="submission" date="2019-04" db="EMBL/GenBank/DDBJ databases">
        <title>Friends and foes A comparative genomics studyof 23 Aspergillus species from section Flavi.</title>
        <authorList>
            <consortium name="DOE Joint Genome Institute"/>
            <person name="Kjaerbolling I."/>
            <person name="Vesth T."/>
            <person name="Frisvad J.C."/>
            <person name="Nybo J.L."/>
            <person name="Theobald S."/>
            <person name="Kildgaard S."/>
            <person name="Isbrandt T."/>
            <person name="Kuo A."/>
            <person name="Sato A."/>
            <person name="Lyhne E.K."/>
            <person name="Kogle M.E."/>
            <person name="Wiebenga A."/>
            <person name="Kun R.S."/>
            <person name="Lubbers R.J."/>
            <person name="Makela M.R."/>
            <person name="Barry K."/>
            <person name="Chovatia M."/>
            <person name="Clum A."/>
            <person name="Daum C."/>
            <person name="Haridas S."/>
            <person name="He G."/>
            <person name="LaButti K."/>
            <person name="Lipzen A."/>
            <person name="Mondo S."/>
            <person name="Riley R."/>
            <person name="Salamov A."/>
            <person name="Simmons B.A."/>
            <person name="Magnuson J.K."/>
            <person name="Henrissat B."/>
            <person name="Mortensen U.H."/>
            <person name="Larsen T.O."/>
            <person name="Devries R.P."/>
            <person name="Grigoriev I.V."/>
            <person name="Machida M."/>
            <person name="Baker S.E."/>
            <person name="Andersen M.R."/>
        </authorList>
    </citation>
    <scope>NUCLEOTIDE SEQUENCE [LARGE SCALE GENOMIC DNA]</scope>
    <source>
        <strain evidence="3">CBS 553.77</strain>
    </source>
</reference>
<dbReference type="InterPro" id="IPR049168">
    <property type="entry name" value="Glyco_hydro_134"/>
</dbReference>
<feature type="chain" id="PRO_5024872650" evidence="1">
    <location>
        <begin position="16"/>
        <end position="185"/>
    </location>
</feature>
<dbReference type="Pfam" id="PF21087">
    <property type="entry name" value="Glyco_hydro_134"/>
    <property type="match status" value="1"/>
</dbReference>
<evidence type="ECO:0000313" key="3">
    <source>
        <dbReference type="Proteomes" id="UP000327118"/>
    </source>
</evidence>
<keyword evidence="1" id="KW-0732">Signal</keyword>
<name>A0A5N6Z8U9_9EURO</name>
<dbReference type="AlphaFoldDB" id="A0A5N6Z8U9"/>
<proteinExistence type="predicted"/>
<protein>
    <submittedName>
        <fullName evidence="2">Uncharacterized protein</fullName>
    </submittedName>
</protein>
<dbReference type="CDD" id="cd19610">
    <property type="entry name" value="mannanase_GH134"/>
    <property type="match status" value="1"/>
</dbReference>
<accession>A0A5N6Z8U9</accession>
<evidence type="ECO:0000313" key="2">
    <source>
        <dbReference type="EMBL" id="KAE8352480.1"/>
    </source>
</evidence>
<evidence type="ECO:0000256" key="1">
    <source>
        <dbReference type="SAM" id="SignalP"/>
    </source>
</evidence>
<dbReference type="OrthoDB" id="2888121at2759"/>
<sequence length="185" mass="20232">MKLSLNLLLLPLALGAVIDARDGRRGTTTISGLGARKQAISAAGGNTMDMAIAMLETDKMDASTYPYGDNKSGDGTNFGIFKQNWMMLRTSSSEFAGQTVDQVKNGEILNTDLGKDIKARHDGEAKYGFDTWFAGHRNGASGLQNPNTQDISNYKEAVKWIKSQIDSDPKYQSDDTRFWVEVVAI</sequence>
<feature type="signal peptide" evidence="1">
    <location>
        <begin position="1"/>
        <end position="15"/>
    </location>
</feature>
<dbReference type="Proteomes" id="UP000327118">
    <property type="component" value="Unassembled WGS sequence"/>
</dbReference>
<gene>
    <name evidence="2" type="ORF">BDV28DRAFT_148991</name>
</gene>